<feature type="region of interest" description="Disordered" evidence="1">
    <location>
        <begin position="158"/>
        <end position="178"/>
    </location>
</feature>
<dbReference type="RefSeq" id="WP_314016380.1">
    <property type="nucleotide sequence ID" value="NZ_JAVTTP010000001.1"/>
</dbReference>
<sequence>MERFYLVEGAKLQCTLGTSPGKLTVISQQKLEVQGKLQATAKDKLLKPPFFGSCTCKSPNPPCSPALQDWQMPGKKTGMDADDLITDDSRIQCAQGGTITVLDPNQNLVSTGEEEIEIEGALPKLEGEVIFVNGFHSDVPENTEQTLQNSILDIDPDNADHEHYKQGESVNERNRADENDIFTNKQLENELPDNERTEEDIEKALNRKKLSTPFSFNNGVEKFWGY</sequence>
<reference evidence="2 3" key="1">
    <citation type="submission" date="2023-09" db="EMBL/GenBank/DDBJ databases">
        <title>Novel taxa isolated from Blanes Bay.</title>
        <authorList>
            <person name="Rey-Velasco X."/>
            <person name="Lucena T."/>
        </authorList>
    </citation>
    <scope>NUCLEOTIDE SEQUENCE [LARGE SCALE GENOMIC DNA]</scope>
    <source>
        <strain evidence="2 3">S334</strain>
    </source>
</reference>
<name>A0ABU3L8Q7_9FLAO</name>
<gene>
    <name evidence="2" type="ORF">RQM65_15765</name>
</gene>
<dbReference type="InterPro" id="IPR025460">
    <property type="entry name" value="DUF4280"/>
</dbReference>
<comment type="caution">
    <text evidence="2">The sequence shown here is derived from an EMBL/GenBank/DDBJ whole genome shotgun (WGS) entry which is preliminary data.</text>
</comment>
<accession>A0ABU3L8Q7</accession>
<keyword evidence="3" id="KW-1185">Reference proteome</keyword>
<dbReference type="Proteomes" id="UP001250656">
    <property type="component" value="Unassembled WGS sequence"/>
</dbReference>
<evidence type="ECO:0000256" key="1">
    <source>
        <dbReference type="SAM" id="MobiDB-lite"/>
    </source>
</evidence>
<protein>
    <submittedName>
        <fullName evidence="2">DUF4280 domain-containing protein</fullName>
    </submittedName>
</protein>
<organism evidence="2 3">
    <name type="scientific">Pricia mediterranea</name>
    <dbReference type="NCBI Taxonomy" id="3076079"/>
    <lineage>
        <taxon>Bacteria</taxon>
        <taxon>Pseudomonadati</taxon>
        <taxon>Bacteroidota</taxon>
        <taxon>Flavobacteriia</taxon>
        <taxon>Flavobacteriales</taxon>
        <taxon>Flavobacteriaceae</taxon>
        <taxon>Pricia</taxon>
    </lineage>
</organism>
<evidence type="ECO:0000313" key="2">
    <source>
        <dbReference type="EMBL" id="MDT7830125.1"/>
    </source>
</evidence>
<dbReference type="Pfam" id="PF14107">
    <property type="entry name" value="DUF4280"/>
    <property type="match status" value="1"/>
</dbReference>
<proteinExistence type="predicted"/>
<dbReference type="EMBL" id="JAVTTP010000001">
    <property type="protein sequence ID" value="MDT7830125.1"/>
    <property type="molecule type" value="Genomic_DNA"/>
</dbReference>
<evidence type="ECO:0000313" key="3">
    <source>
        <dbReference type="Proteomes" id="UP001250656"/>
    </source>
</evidence>